<proteinExistence type="predicted"/>
<reference evidence="2" key="1">
    <citation type="submission" date="2023-06" db="EMBL/GenBank/DDBJ databases">
        <title>Black Yeasts Isolated from many extreme environments.</title>
        <authorList>
            <person name="Coleine C."/>
            <person name="Stajich J.E."/>
            <person name="Selbmann L."/>
        </authorList>
    </citation>
    <scope>NUCLEOTIDE SEQUENCE</scope>
    <source>
        <strain evidence="2">CCFEE 5200</strain>
    </source>
</reference>
<keyword evidence="3" id="KW-1185">Reference proteome</keyword>
<sequence>MDLSRASSTYSNDSSRKPTLLDYRSSVDTGSRPGSVRAARDYVDSLSSIPSRAALPAPSISSTSSKPSSRASYMNYQDTSPASSKRTEKVVDTQIGLPPVRKYGTLLVMIVAEIHPQTIHFIRTWLKRWPFEAISVVGTPKHEVEIKQLKMEIYGLTGKLGWEVSVHAHLQAEWNSREIVATLDMLQAGSAPRRDFRGVLCCISYGRSQTVEEEVLRLDEMELEESWRQSVGCLHSAATAIIPRLQESDAQQSDMFLVSEPSERSPAAVINKAACDALLEQLRTGSASKYLTIDHAERVLLPEPEPEVTNGTSDEYHNGYRADDTDFAAFESPTKLWAMWQNEEGGA</sequence>
<evidence type="ECO:0000256" key="1">
    <source>
        <dbReference type="SAM" id="MobiDB-lite"/>
    </source>
</evidence>
<gene>
    <name evidence="2" type="ORF">LTR91_012260</name>
</gene>
<organism evidence="2 3">
    <name type="scientific">Friedmanniomyces endolithicus</name>
    <dbReference type="NCBI Taxonomy" id="329885"/>
    <lineage>
        <taxon>Eukaryota</taxon>
        <taxon>Fungi</taxon>
        <taxon>Dikarya</taxon>
        <taxon>Ascomycota</taxon>
        <taxon>Pezizomycotina</taxon>
        <taxon>Dothideomycetes</taxon>
        <taxon>Dothideomycetidae</taxon>
        <taxon>Mycosphaerellales</taxon>
        <taxon>Teratosphaeriaceae</taxon>
        <taxon>Friedmanniomyces</taxon>
    </lineage>
</organism>
<feature type="region of interest" description="Disordered" evidence="1">
    <location>
        <begin position="54"/>
        <end position="90"/>
    </location>
</feature>
<dbReference type="EMBL" id="JAUJLE010000117">
    <property type="protein sequence ID" value="KAK0980429.1"/>
    <property type="molecule type" value="Genomic_DNA"/>
</dbReference>
<comment type="caution">
    <text evidence="2">The sequence shown here is derived from an EMBL/GenBank/DDBJ whole genome shotgun (WGS) entry which is preliminary data.</text>
</comment>
<dbReference type="AlphaFoldDB" id="A0AAN6QRT2"/>
<feature type="compositionally biased region" description="Low complexity" evidence="1">
    <location>
        <begin position="54"/>
        <end position="72"/>
    </location>
</feature>
<evidence type="ECO:0000313" key="2">
    <source>
        <dbReference type="EMBL" id="KAK0980429.1"/>
    </source>
</evidence>
<dbReference type="Proteomes" id="UP001175353">
    <property type="component" value="Unassembled WGS sequence"/>
</dbReference>
<protein>
    <submittedName>
        <fullName evidence="2">Uncharacterized protein</fullName>
    </submittedName>
</protein>
<name>A0AAN6QRT2_9PEZI</name>
<accession>A0AAN6QRT2</accession>
<feature type="region of interest" description="Disordered" evidence="1">
    <location>
        <begin position="1"/>
        <end position="37"/>
    </location>
</feature>
<evidence type="ECO:0000313" key="3">
    <source>
        <dbReference type="Proteomes" id="UP001175353"/>
    </source>
</evidence>
<feature type="compositionally biased region" description="Polar residues" evidence="1">
    <location>
        <begin position="74"/>
        <end position="84"/>
    </location>
</feature>
<feature type="compositionally biased region" description="Polar residues" evidence="1">
    <location>
        <begin position="1"/>
        <end position="13"/>
    </location>
</feature>